<dbReference type="InParanoid" id="A0A0C3INI5"/>
<dbReference type="AlphaFoldDB" id="A0A0C3INI5"/>
<reference evidence="1 2" key="1">
    <citation type="submission" date="2014-04" db="EMBL/GenBank/DDBJ databases">
        <authorList>
            <consortium name="DOE Joint Genome Institute"/>
            <person name="Kuo A."/>
            <person name="Kohler A."/>
            <person name="Costa M.D."/>
            <person name="Nagy L.G."/>
            <person name="Floudas D."/>
            <person name="Copeland A."/>
            <person name="Barry K.W."/>
            <person name="Cichocki N."/>
            <person name="Veneault-Fourrey C."/>
            <person name="LaButti K."/>
            <person name="Lindquist E.A."/>
            <person name="Lipzen A."/>
            <person name="Lundell T."/>
            <person name="Morin E."/>
            <person name="Murat C."/>
            <person name="Sun H."/>
            <person name="Tunlid A."/>
            <person name="Henrissat B."/>
            <person name="Grigoriev I.V."/>
            <person name="Hibbett D.S."/>
            <person name="Martin F."/>
            <person name="Nordberg H.P."/>
            <person name="Cantor M.N."/>
            <person name="Hua S.X."/>
        </authorList>
    </citation>
    <scope>NUCLEOTIDE SEQUENCE [LARGE SCALE GENOMIC DNA]</scope>
    <source>
        <strain evidence="1 2">Marx 270</strain>
    </source>
</reference>
<accession>A0A0C3INI5</accession>
<gene>
    <name evidence="1" type="ORF">M404DRAFT_1005192</name>
</gene>
<protein>
    <submittedName>
        <fullName evidence="1">Uncharacterized protein</fullName>
    </submittedName>
</protein>
<keyword evidence="2" id="KW-1185">Reference proteome</keyword>
<dbReference type="HOGENOM" id="CLU_2794994_0_0_1"/>
<evidence type="ECO:0000313" key="1">
    <source>
        <dbReference type="EMBL" id="KIN98527.1"/>
    </source>
</evidence>
<reference evidence="2" key="2">
    <citation type="submission" date="2015-01" db="EMBL/GenBank/DDBJ databases">
        <title>Evolutionary Origins and Diversification of the Mycorrhizal Mutualists.</title>
        <authorList>
            <consortium name="DOE Joint Genome Institute"/>
            <consortium name="Mycorrhizal Genomics Consortium"/>
            <person name="Kohler A."/>
            <person name="Kuo A."/>
            <person name="Nagy L.G."/>
            <person name="Floudas D."/>
            <person name="Copeland A."/>
            <person name="Barry K.W."/>
            <person name="Cichocki N."/>
            <person name="Veneault-Fourrey C."/>
            <person name="LaButti K."/>
            <person name="Lindquist E.A."/>
            <person name="Lipzen A."/>
            <person name="Lundell T."/>
            <person name="Morin E."/>
            <person name="Murat C."/>
            <person name="Riley R."/>
            <person name="Ohm R."/>
            <person name="Sun H."/>
            <person name="Tunlid A."/>
            <person name="Henrissat B."/>
            <person name="Grigoriev I.V."/>
            <person name="Hibbett D.S."/>
            <person name="Martin F."/>
        </authorList>
    </citation>
    <scope>NUCLEOTIDE SEQUENCE [LARGE SCALE GENOMIC DNA]</scope>
    <source>
        <strain evidence="2">Marx 270</strain>
    </source>
</reference>
<name>A0A0C3INI5_PISTI</name>
<sequence>MYSGERPGSFALPFGRIAEELAHLGIDIVLPKVLMAECHPDSNHSLRARLSMLVSGAKLKVTRASEYR</sequence>
<dbReference type="Proteomes" id="UP000054217">
    <property type="component" value="Unassembled WGS sequence"/>
</dbReference>
<organism evidence="1 2">
    <name type="scientific">Pisolithus tinctorius Marx 270</name>
    <dbReference type="NCBI Taxonomy" id="870435"/>
    <lineage>
        <taxon>Eukaryota</taxon>
        <taxon>Fungi</taxon>
        <taxon>Dikarya</taxon>
        <taxon>Basidiomycota</taxon>
        <taxon>Agaricomycotina</taxon>
        <taxon>Agaricomycetes</taxon>
        <taxon>Agaricomycetidae</taxon>
        <taxon>Boletales</taxon>
        <taxon>Sclerodermatineae</taxon>
        <taxon>Pisolithaceae</taxon>
        <taxon>Pisolithus</taxon>
    </lineage>
</organism>
<evidence type="ECO:0000313" key="2">
    <source>
        <dbReference type="Proteomes" id="UP000054217"/>
    </source>
</evidence>
<proteinExistence type="predicted"/>
<dbReference type="EMBL" id="KN832014">
    <property type="protein sequence ID" value="KIN98527.1"/>
    <property type="molecule type" value="Genomic_DNA"/>
</dbReference>